<feature type="transmembrane region" description="Helical" evidence="1">
    <location>
        <begin position="100"/>
        <end position="118"/>
    </location>
</feature>
<proteinExistence type="predicted"/>
<organism evidence="2 3">
    <name type="scientific">Actinomyces howellii</name>
    <dbReference type="NCBI Taxonomy" id="52771"/>
    <lineage>
        <taxon>Bacteria</taxon>
        <taxon>Bacillati</taxon>
        <taxon>Actinomycetota</taxon>
        <taxon>Actinomycetes</taxon>
        <taxon>Actinomycetales</taxon>
        <taxon>Actinomycetaceae</taxon>
        <taxon>Actinomyces</taxon>
    </lineage>
</organism>
<dbReference type="AlphaFoldDB" id="A0A448HJK1"/>
<feature type="transmembrane region" description="Helical" evidence="1">
    <location>
        <begin position="447"/>
        <end position="467"/>
    </location>
</feature>
<dbReference type="Pfam" id="PF20176">
    <property type="entry name" value="DUF6541"/>
    <property type="match status" value="1"/>
</dbReference>
<sequence length="665" mass="70925">MTPAVALTAALVLLAILLVPGYVLLRGLGVLRLQALAGAPAIAALELGALAVVCHWTGLPWTRTTALGGLAVLTCAALPLRRLTMRGRQPGPQPRPWPPLLIALGLAALVSGTAWMIGAQDIDAAMQASDGVWHLNAAAYVRTLLDAYPVGALAPMYWGEIHYYPVAWHSLVAILPGTIPTSANLVALLGLSVVWPLGCASLLAALFPVGRRTVLDGMPVLAGTLASTAATAPFVMMTTLWPYGWSVCLLPGVLALIVTARRVPAFYLRRGSQSPWGGALAAALAAMGLVYVHGAAAFNLAILGAPVLLVASMEAVRGWWGRTPHSRLVVLGACAALVLLVVAGAHVFWDQLSMLLSYSRSRAVVSTVFVEALRDDVMIYRIPDAGVGSALLTVMAMIGVVVSVRREIHRWAVLAAALAMLLLVASVWAASPLHILATPWYVQKSRILPLLEIPVLVLAMTALREALAHLRTVRERTGPRGGARWRRVVAGALALVAVVVPVATAAVRAPLHERVVAYAYQPEVSVWPVMLAPGEREFLESSAELLPEGAIILSEPTNGSAYYWSLTGTEVVFPSLRRNSEPDRLYVSEHATQIRTDPEVCAALGRLGAHYLYLDADRSEGRVPAGGERARWRNSLKNFPIGALRLVATDGTHSLWLITACGWEE</sequence>
<dbReference type="OrthoDB" id="3169698at2"/>
<feature type="transmembrane region" description="Helical" evidence="1">
    <location>
        <begin position="243"/>
        <end position="263"/>
    </location>
</feature>
<evidence type="ECO:0000313" key="3">
    <source>
        <dbReference type="Proteomes" id="UP000266895"/>
    </source>
</evidence>
<keyword evidence="3" id="KW-1185">Reference proteome</keyword>
<reference evidence="2 3" key="1">
    <citation type="submission" date="2018-12" db="EMBL/GenBank/DDBJ databases">
        <authorList>
            <consortium name="Pathogen Informatics"/>
        </authorList>
    </citation>
    <scope>NUCLEOTIDE SEQUENCE [LARGE SCALE GENOMIC DNA]</scope>
    <source>
        <strain evidence="2 3">NCTC11636</strain>
    </source>
</reference>
<keyword evidence="1" id="KW-0472">Membrane</keyword>
<name>A0A448HJK1_9ACTO</name>
<keyword evidence="1" id="KW-1133">Transmembrane helix</keyword>
<dbReference type="RefSeq" id="WP_126383334.1">
    <property type="nucleotide sequence ID" value="NZ_PISF01000003.1"/>
</dbReference>
<evidence type="ECO:0000313" key="2">
    <source>
        <dbReference type="EMBL" id="VEG29885.1"/>
    </source>
</evidence>
<feature type="transmembrane region" description="Helical" evidence="1">
    <location>
        <begin position="219"/>
        <end position="237"/>
    </location>
</feature>
<dbReference type="InterPro" id="IPR046671">
    <property type="entry name" value="DUF6541"/>
</dbReference>
<feature type="transmembrane region" description="Helical" evidence="1">
    <location>
        <begin position="411"/>
        <end position="435"/>
    </location>
</feature>
<keyword evidence="1" id="KW-0812">Transmembrane</keyword>
<feature type="transmembrane region" description="Helical" evidence="1">
    <location>
        <begin position="64"/>
        <end position="80"/>
    </location>
</feature>
<dbReference type="EMBL" id="LR134350">
    <property type="protein sequence ID" value="VEG29885.1"/>
    <property type="molecule type" value="Genomic_DNA"/>
</dbReference>
<dbReference type="Proteomes" id="UP000266895">
    <property type="component" value="Chromosome"/>
</dbReference>
<dbReference type="KEGG" id="ahw:NCTC11636_02357"/>
<feature type="transmembrane region" description="Helical" evidence="1">
    <location>
        <begin position="185"/>
        <end position="207"/>
    </location>
</feature>
<accession>A0A448HJK1</accession>
<feature type="transmembrane region" description="Helical" evidence="1">
    <location>
        <begin position="328"/>
        <end position="349"/>
    </location>
</feature>
<feature type="transmembrane region" description="Helical" evidence="1">
    <location>
        <begin position="275"/>
        <end position="292"/>
    </location>
</feature>
<evidence type="ECO:0000256" key="1">
    <source>
        <dbReference type="SAM" id="Phobius"/>
    </source>
</evidence>
<feature type="transmembrane region" description="Helical" evidence="1">
    <location>
        <begin position="385"/>
        <end position="404"/>
    </location>
</feature>
<feature type="transmembrane region" description="Helical" evidence="1">
    <location>
        <begin position="298"/>
        <end position="316"/>
    </location>
</feature>
<feature type="transmembrane region" description="Helical" evidence="1">
    <location>
        <begin position="488"/>
        <end position="507"/>
    </location>
</feature>
<protein>
    <submittedName>
        <fullName evidence="2">Uncharacterized protein</fullName>
    </submittedName>
</protein>
<gene>
    <name evidence="2" type="ORF">NCTC11636_02357</name>
</gene>
<feature type="transmembrane region" description="Helical" evidence="1">
    <location>
        <begin position="6"/>
        <end position="25"/>
    </location>
</feature>
<feature type="transmembrane region" description="Helical" evidence="1">
    <location>
        <begin position="37"/>
        <end position="58"/>
    </location>
</feature>